<evidence type="ECO:0000313" key="3">
    <source>
        <dbReference type="Proteomes" id="UP000053144"/>
    </source>
</evidence>
<dbReference type="EMBL" id="CM003376">
    <property type="protein sequence ID" value="KOM46047.1"/>
    <property type="molecule type" value="Genomic_DNA"/>
</dbReference>
<dbReference type="Gramene" id="KOM46047">
    <property type="protein sequence ID" value="KOM46047"/>
    <property type="gene ID" value="LR48_Vigan06g135300"/>
</dbReference>
<dbReference type="Proteomes" id="UP000053144">
    <property type="component" value="Chromosome 6"/>
</dbReference>
<name>A0A0L9UTZ2_PHAAN</name>
<evidence type="ECO:0000313" key="2">
    <source>
        <dbReference type="EMBL" id="KOM46047.1"/>
    </source>
</evidence>
<gene>
    <name evidence="2" type="ORF">LR48_Vigan06g135300</name>
</gene>
<proteinExistence type="predicted"/>
<reference evidence="3" key="1">
    <citation type="journal article" date="2015" name="Proc. Natl. Acad. Sci. U.S.A.">
        <title>Genome sequencing of adzuki bean (Vigna angularis) provides insight into high starch and low fat accumulation and domestication.</title>
        <authorList>
            <person name="Yang K."/>
            <person name="Tian Z."/>
            <person name="Chen C."/>
            <person name="Luo L."/>
            <person name="Zhao B."/>
            <person name="Wang Z."/>
            <person name="Yu L."/>
            <person name="Li Y."/>
            <person name="Sun Y."/>
            <person name="Li W."/>
            <person name="Chen Y."/>
            <person name="Li Y."/>
            <person name="Zhang Y."/>
            <person name="Ai D."/>
            <person name="Zhao J."/>
            <person name="Shang C."/>
            <person name="Ma Y."/>
            <person name="Wu B."/>
            <person name="Wang M."/>
            <person name="Gao L."/>
            <person name="Sun D."/>
            <person name="Zhang P."/>
            <person name="Guo F."/>
            <person name="Wang W."/>
            <person name="Li Y."/>
            <person name="Wang J."/>
            <person name="Varshney R.K."/>
            <person name="Wang J."/>
            <person name="Ling H.Q."/>
            <person name="Wan P."/>
        </authorList>
    </citation>
    <scope>NUCLEOTIDE SEQUENCE</scope>
    <source>
        <strain evidence="3">cv. Jingnong 6</strain>
    </source>
</reference>
<evidence type="ECO:0000256" key="1">
    <source>
        <dbReference type="SAM" id="MobiDB-lite"/>
    </source>
</evidence>
<sequence>MLVAVARCIGGERRTDEVLMVFLQWLNGVVADYGFRILVSDAMMEEMISLTGGDEDECAATMEVDDNGLCSDEDDGGGTTWLTTTLARKTSSGEGEEEGNRTAEGGEATERGRAVKKKEDTEQLKHGSRSVEDFPIQHLI</sequence>
<organism evidence="2 3">
    <name type="scientific">Phaseolus angularis</name>
    <name type="common">Azuki bean</name>
    <name type="synonym">Vigna angularis</name>
    <dbReference type="NCBI Taxonomy" id="3914"/>
    <lineage>
        <taxon>Eukaryota</taxon>
        <taxon>Viridiplantae</taxon>
        <taxon>Streptophyta</taxon>
        <taxon>Embryophyta</taxon>
        <taxon>Tracheophyta</taxon>
        <taxon>Spermatophyta</taxon>
        <taxon>Magnoliopsida</taxon>
        <taxon>eudicotyledons</taxon>
        <taxon>Gunneridae</taxon>
        <taxon>Pentapetalae</taxon>
        <taxon>rosids</taxon>
        <taxon>fabids</taxon>
        <taxon>Fabales</taxon>
        <taxon>Fabaceae</taxon>
        <taxon>Papilionoideae</taxon>
        <taxon>50 kb inversion clade</taxon>
        <taxon>NPAAA clade</taxon>
        <taxon>indigoferoid/millettioid clade</taxon>
        <taxon>Phaseoleae</taxon>
        <taxon>Vigna</taxon>
    </lineage>
</organism>
<dbReference type="AlphaFoldDB" id="A0A0L9UTZ2"/>
<accession>A0A0L9UTZ2</accession>
<protein>
    <submittedName>
        <fullName evidence="2">Uncharacterized protein</fullName>
    </submittedName>
</protein>
<feature type="region of interest" description="Disordered" evidence="1">
    <location>
        <begin position="86"/>
        <end position="140"/>
    </location>
</feature>
<feature type="compositionally biased region" description="Basic and acidic residues" evidence="1">
    <location>
        <begin position="108"/>
        <end position="132"/>
    </location>
</feature>